<dbReference type="RefSeq" id="WP_100860308.1">
    <property type="nucleotide sequence ID" value="NZ_PGCP01000018.1"/>
</dbReference>
<evidence type="ECO:0000313" key="3">
    <source>
        <dbReference type="Proteomes" id="UP000232060"/>
    </source>
</evidence>
<gene>
    <name evidence="2" type="ORF">CUC44_12650</name>
</gene>
<accession>A0A2M8H8R1</accession>
<reference evidence="2 3" key="1">
    <citation type="submission" date="2017-11" db="EMBL/GenBank/DDBJ databases">
        <title>Draft genome sequence of environmental isolate Aeromonas lusitania sp. nov. MDC 2473.</title>
        <authorList>
            <person name="Colston S.M."/>
            <person name="Navarro A."/>
            <person name="Martinez-Murcia A.J."/>
            <person name="Graf J."/>
        </authorList>
    </citation>
    <scope>NUCLEOTIDE SEQUENCE [LARGE SCALE GENOMIC DNA]</scope>
    <source>
        <strain evidence="2 3">MDC 2473</strain>
    </source>
</reference>
<dbReference type="Pfam" id="PF09836">
    <property type="entry name" value="DUF2063"/>
    <property type="match status" value="1"/>
</dbReference>
<comment type="caution">
    <text evidence="2">The sequence shown here is derived from an EMBL/GenBank/DDBJ whole genome shotgun (WGS) entry which is preliminary data.</text>
</comment>
<name>A0A2M8H8R1_9GAMM</name>
<dbReference type="OrthoDB" id="4146344at2"/>
<dbReference type="EMBL" id="PGCP01000018">
    <property type="protein sequence ID" value="PJC92954.1"/>
    <property type="molecule type" value="Genomic_DNA"/>
</dbReference>
<feature type="domain" description="Putative DNA-binding" evidence="1">
    <location>
        <begin position="7"/>
        <end position="97"/>
    </location>
</feature>
<protein>
    <submittedName>
        <fullName evidence="2">DUF2063 domain-containing protein</fullName>
    </submittedName>
</protein>
<dbReference type="Proteomes" id="UP000232060">
    <property type="component" value="Unassembled WGS sequence"/>
</dbReference>
<evidence type="ECO:0000259" key="1">
    <source>
        <dbReference type="Pfam" id="PF09836"/>
    </source>
</evidence>
<organism evidence="2 3">
    <name type="scientific">Aeromonas lusitana</name>
    <dbReference type="NCBI Taxonomy" id="931529"/>
    <lineage>
        <taxon>Bacteria</taxon>
        <taxon>Pseudomonadati</taxon>
        <taxon>Pseudomonadota</taxon>
        <taxon>Gammaproteobacteria</taxon>
        <taxon>Aeromonadales</taxon>
        <taxon>Aeromonadaceae</taxon>
        <taxon>Aeromonas</taxon>
    </lineage>
</organism>
<dbReference type="InterPro" id="IPR044922">
    <property type="entry name" value="DUF2063_N_sf"/>
</dbReference>
<proteinExistence type="predicted"/>
<keyword evidence="3" id="KW-1185">Reference proteome</keyword>
<dbReference type="InterPro" id="IPR018640">
    <property type="entry name" value="DUF2063"/>
</dbReference>
<sequence length="250" mass="27178">MRQLQHVQQAFAEGLLGDEVAVLPLIAPATLPAGALLQVYRNNFVLGLSEVLASSYPAVKAMVGEDFFAAAARGFVLAEPLREGAVMHYGEGFGDWLASLPTTAELPWLGDLARFEWALERVALLPLEARRWPAERLAAVPPDRWEQLVLQPASDILLFESPYPVLALWQMALHGGATVTELAPCWLVLKKSPDHRASPIGLPAPAWQLLQGCQQGQPLAQLLGEASAMAEQLPSLITLDLLVDLEFAHD</sequence>
<dbReference type="Gene3D" id="1.10.150.690">
    <property type="entry name" value="DUF2063"/>
    <property type="match status" value="1"/>
</dbReference>
<dbReference type="AlphaFoldDB" id="A0A2M8H8R1"/>
<evidence type="ECO:0000313" key="2">
    <source>
        <dbReference type="EMBL" id="PJC92954.1"/>
    </source>
</evidence>